<organism evidence="3 4">
    <name type="scientific">Eiseniibacteriota bacterium</name>
    <dbReference type="NCBI Taxonomy" id="2212470"/>
    <lineage>
        <taxon>Bacteria</taxon>
        <taxon>Candidatus Eiseniibacteriota</taxon>
    </lineage>
</organism>
<keyword evidence="1" id="KW-0732">Signal</keyword>
<feature type="non-terminal residue" evidence="3">
    <location>
        <position position="1"/>
    </location>
</feature>
<dbReference type="Pfam" id="PF13860">
    <property type="entry name" value="FlgD_ig"/>
    <property type="match status" value="1"/>
</dbReference>
<dbReference type="PANTHER" id="PTHR42754">
    <property type="entry name" value="ENDOGLUCANASE"/>
    <property type="match status" value="1"/>
</dbReference>
<dbReference type="PANTHER" id="PTHR42754:SF1">
    <property type="entry name" value="LIPOPROTEIN"/>
    <property type="match status" value="1"/>
</dbReference>
<dbReference type="Proteomes" id="UP000748308">
    <property type="component" value="Unassembled WGS sequence"/>
</dbReference>
<comment type="caution">
    <text evidence="3">The sequence shown here is derived from an EMBL/GenBank/DDBJ whole genome shotgun (WGS) entry which is preliminary data.</text>
</comment>
<feature type="domain" description="FlgD/Vpr Ig-like" evidence="2">
    <location>
        <begin position="426"/>
        <end position="486"/>
    </location>
</feature>
<dbReference type="InterPro" id="IPR025965">
    <property type="entry name" value="FlgD/Vpr_Ig-like"/>
</dbReference>
<evidence type="ECO:0000259" key="2">
    <source>
        <dbReference type="Pfam" id="PF13860"/>
    </source>
</evidence>
<feature type="chain" id="PRO_5037689385" description="FlgD/Vpr Ig-like domain-containing protein" evidence="1">
    <location>
        <begin position="34"/>
        <end position="500"/>
    </location>
</feature>
<dbReference type="AlphaFoldDB" id="A0A937XBW0"/>
<evidence type="ECO:0000256" key="1">
    <source>
        <dbReference type="SAM" id="SignalP"/>
    </source>
</evidence>
<dbReference type="SUPFAM" id="SSF69304">
    <property type="entry name" value="Tricorn protease N-terminal domain"/>
    <property type="match status" value="1"/>
</dbReference>
<accession>A0A937XBW0</accession>
<evidence type="ECO:0000313" key="3">
    <source>
        <dbReference type="EMBL" id="MBM3318097.1"/>
    </source>
</evidence>
<name>A0A937XBW0_UNCEI</name>
<protein>
    <recommendedName>
        <fullName evidence="2">FlgD/Vpr Ig-like domain-containing protein</fullName>
    </recommendedName>
</protein>
<feature type="signal peptide" evidence="1">
    <location>
        <begin position="1"/>
        <end position="33"/>
    </location>
</feature>
<reference evidence="3" key="1">
    <citation type="submission" date="2019-03" db="EMBL/GenBank/DDBJ databases">
        <title>Lake Tanganyika Metagenome-Assembled Genomes (MAGs).</title>
        <authorList>
            <person name="Tran P."/>
        </authorList>
    </citation>
    <scope>NUCLEOTIDE SEQUENCE</scope>
    <source>
        <strain evidence="3">M_DeepCast_400m_m2_100</strain>
    </source>
</reference>
<sequence length="500" mass="52539">GQVAERRRPVRATLLASSCLVLASCAWLSNAGATPPDTLWTRTFGGTNIDIGHCVEETADGGYIVTGYTRSFGAMSGRNVWLLKVDGDGGEDWSNAFGGNADDEGCSVRQTSDGGYIIAGHTQSFGAGMKDVLLIKANAAGGFEWQQTFGGASDDEGYAVQQTSDGGFIIAGVTSSSGAGSRDVWLIKTDELGHETWSRTHGGMSSDGAWSVQQTADGGYIVAGWTFSHGPGYLGNAWLVKTDPSGLHEWNSPFGGSGVDRAYAVRQTADGGYILAGYTDSYGAGLYDMLLIRTNASGHATWTKTFGGTGRDYAHSVRQTADGGYILAGYTLSYGAGGDDVWLVKTDAQGDEEWNRTYGGTSSDVAYCVRQTADGGYIVTGHTLSYGAGLHDVWLIRLAGESAAVPEAAVALPRLIRPNPFRPAATIRYALPVASDVRLAIHDASGARMRTLVAGREGAGEHGASWDGRDEAGAPAAPGVYFLRIRAGGIERSEKLVLAR</sequence>
<gene>
    <name evidence="3" type="ORF">FJY75_09625</name>
</gene>
<dbReference type="EMBL" id="VGIY01000261">
    <property type="protein sequence ID" value="MBM3318097.1"/>
    <property type="molecule type" value="Genomic_DNA"/>
</dbReference>
<evidence type="ECO:0000313" key="4">
    <source>
        <dbReference type="Proteomes" id="UP000748308"/>
    </source>
</evidence>
<dbReference type="Gene3D" id="2.60.40.4070">
    <property type="match status" value="1"/>
</dbReference>
<proteinExistence type="predicted"/>